<dbReference type="PROSITE" id="PS51352">
    <property type="entry name" value="THIOREDOXIN_2"/>
    <property type="match status" value="1"/>
</dbReference>
<dbReference type="OrthoDB" id="25753at2"/>
<accession>A0A2W0HLQ0</accession>
<dbReference type="InterPro" id="IPR013766">
    <property type="entry name" value="Thioredoxin_domain"/>
</dbReference>
<evidence type="ECO:0000256" key="2">
    <source>
        <dbReference type="ARBA" id="ARBA00022748"/>
    </source>
</evidence>
<keyword evidence="8" id="KW-1185">Reference proteome</keyword>
<dbReference type="PANTHER" id="PTHR42852:SF6">
    <property type="entry name" value="THIOL:DISULFIDE INTERCHANGE PROTEIN DSBE"/>
    <property type="match status" value="1"/>
</dbReference>
<dbReference type="Gene3D" id="3.40.30.10">
    <property type="entry name" value="Glutaredoxin"/>
    <property type="match status" value="1"/>
</dbReference>
<evidence type="ECO:0000256" key="3">
    <source>
        <dbReference type="ARBA" id="ARBA00022968"/>
    </source>
</evidence>
<dbReference type="GO" id="GO:0030313">
    <property type="term" value="C:cell envelope"/>
    <property type="evidence" value="ECO:0007669"/>
    <property type="project" value="UniProtKB-SubCell"/>
</dbReference>
<keyword evidence="3" id="KW-0735">Signal-anchor</keyword>
<organism evidence="7 8">
    <name type="scientific">Alteribacter lacisalsi</name>
    <dbReference type="NCBI Taxonomy" id="2045244"/>
    <lineage>
        <taxon>Bacteria</taxon>
        <taxon>Bacillati</taxon>
        <taxon>Bacillota</taxon>
        <taxon>Bacilli</taxon>
        <taxon>Bacillales</taxon>
        <taxon>Bacillaceae</taxon>
        <taxon>Alteribacter</taxon>
    </lineage>
</organism>
<evidence type="ECO:0000256" key="1">
    <source>
        <dbReference type="ARBA" id="ARBA00004196"/>
    </source>
</evidence>
<evidence type="ECO:0000313" key="7">
    <source>
        <dbReference type="EMBL" id="PYZ98475.1"/>
    </source>
</evidence>
<dbReference type="Proteomes" id="UP000248066">
    <property type="component" value="Unassembled WGS sequence"/>
</dbReference>
<keyword evidence="3" id="KW-0812">Transmembrane</keyword>
<dbReference type="NCBIfam" id="NF002854">
    <property type="entry name" value="PRK03147.1"/>
    <property type="match status" value="1"/>
</dbReference>
<dbReference type="SUPFAM" id="SSF52833">
    <property type="entry name" value="Thioredoxin-like"/>
    <property type="match status" value="1"/>
</dbReference>
<dbReference type="GO" id="GO:0017004">
    <property type="term" value="P:cytochrome complex assembly"/>
    <property type="evidence" value="ECO:0007669"/>
    <property type="project" value="UniProtKB-KW"/>
</dbReference>
<dbReference type="GO" id="GO:0016491">
    <property type="term" value="F:oxidoreductase activity"/>
    <property type="evidence" value="ECO:0007669"/>
    <property type="project" value="InterPro"/>
</dbReference>
<evidence type="ECO:0000313" key="8">
    <source>
        <dbReference type="Proteomes" id="UP000248066"/>
    </source>
</evidence>
<gene>
    <name evidence="7" type="ORF">CR205_07750</name>
</gene>
<keyword evidence="4" id="KW-1015">Disulfide bond</keyword>
<protein>
    <submittedName>
        <fullName evidence="7">Alkyl hydroperoxide reductase</fullName>
    </submittedName>
</protein>
<feature type="domain" description="Thioredoxin" evidence="6">
    <location>
        <begin position="35"/>
        <end position="173"/>
    </location>
</feature>
<evidence type="ECO:0000256" key="5">
    <source>
        <dbReference type="ARBA" id="ARBA00023284"/>
    </source>
</evidence>
<sequence>MKKRRLVIRTAILLVLAAALGYTFYTHFSEDRGLVDAGDQAPDFALEDTEGNTVHLDELKGQGVYLTFWATYCNYCRDKMEYLKEHHEDYKERGVEIVAVNVDEPSVSVQRFIDRHNVPYANVIDRGMRVSNAYGVRHLPAVYLIDESGTVIENQVGGKTEAQVLEALEKLVPDSG</sequence>
<reference evidence="7 8" key="1">
    <citation type="submission" date="2017-10" db="EMBL/GenBank/DDBJ databases">
        <title>Bacillus sp. nov., a halophilic bacterium isolated from a Yangshapao Lake.</title>
        <authorList>
            <person name="Wang H."/>
        </authorList>
    </citation>
    <scope>NUCLEOTIDE SEQUENCE [LARGE SCALE GENOMIC DNA]</scope>
    <source>
        <strain evidence="7 8">YSP-3</strain>
    </source>
</reference>
<dbReference type="PANTHER" id="PTHR42852">
    <property type="entry name" value="THIOL:DISULFIDE INTERCHANGE PROTEIN DSBE"/>
    <property type="match status" value="1"/>
</dbReference>
<dbReference type="Pfam" id="PF00578">
    <property type="entry name" value="AhpC-TSA"/>
    <property type="match status" value="1"/>
</dbReference>
<dbReference type="RefSeq" id="WP_110518383.1">
    <property type="nucleotide sequence ID" value="NZ_PDOF01000001.1"/>
</dbReference>
<evidence type="ECO:0000259" key="6">
    <source>
        <dbReference type="PROSITE" id="PS51352"/>
    </source>
</evidence>
<dbReference type="CDD" id="cd02966">
    <property type="entry name" value="TlpA_like_family"/>
    <property type="match status" value="1"/>
</dbReference>
<proteinExistence type="predicted"/>
<dbReference type="GO" id="GO:0016209">
    <property type="term" value="F:antioxidant activity"/>
    <property type="evidence" value="ECO:0007669"/>
    <property type="project" value="InterPro"/>
</dbReference>
<dbReference type="EMBL" id="PDOF01000001">
    <property type="protein sequence ID" value="PYZ98475.1"/>
    <property type="molecule type" value="Genomic_DNA"/>
</dbReference>
<keyword evidence="2" id="KW-0201">Cytochrome c-type biogenesis</keyword>
<comment type="caution">
    <text evidence="7">The sequence shown here is derived from an EMBL/GenBank/DDBJ whole genome shotgun (WGS) entry which is preliminary data.</text>
</comment>
<dbReference type="InterPro" id="IPR000866">
    <property type="entry name" value="AhpC/TSA"/>
</dbReference>
<keyword evidence="5" id="KW-0676">Redox-active center</keyword>
<evidence type="ECO:0000256" key="4">
    <source>
        <dbReference type="ARBA" id="ARBA00023157"/>
    </source>
</evidence>
<dbReference type="AlphaFoldDB" id="A0A2W0HLQ0"/>
<comment type="subcellular location">
    <subcellularLocation>
        <location evidence="1">Cell envelope</location>
    </subcellularLocation>
</comment>
<name>A0A2W0HLQ0_9BACI</name>
<dbReference type="InterPro" id="IPR050553">
    <property type="entry name" value="Thioredoxin_ResA/DsbE_sf"/>
</dbReference>
<dbReference type="InterPro" id="IPR036249">
    <property type="entry name" value="Thioredoxin-like_sf"/>
</dbReference>